<organism evidence="5">
    <name type="scientific">Fonticula alba</name>
    <name type="common">Slime mold</name>
    <dbReference type="NCBI Taxonomy" id="691883"/>
    <lineage>
        <taxon>Eukaryota</taxon>
        <taxon>Rotosphaerida</taxon>
        <taxon>Fonticulaceae</taxon>
        <taxon>Fonticula</taxon>
    </lineage>
</organism>
<evidence type="ECO:0000313" key="5">
    <source>
        <dbReference type="EMBL" id="KCV70616.1"/>
    </source>
</evidence>
<reference evidence="5" key="1">
    <citation type="submission" date="2013-04" db="EMBL/GenBank/DDBJ databases">
        <title>The Genome Sequence of Fonticula alba ATCC 38817.</title>
        <authorList>
            <consortium name="The Broad Institute Genomics Platform"/>
            <person name="Russ C."/>
            <person name="Cuomo C."/>
            <person name="Burger G."/>
            <person name="Gray M.W."/>
            <person name="Holland P.W.H."/>
            <person name="King N."/>
            <person name="Lang F.B.F."/>
            <person name="Roger A.J."/>
            <person name="Ruiz-Trillo I."/>
            <person name="Brown M."/>
            <person name="Walker B."/>
            <person name="Young S."/>
            <person name="Zeng Q."/>
            <person name="Gargeya S."/>
            <person name="Fitzgerald M."/>
            <person name="Haas B."/>
            <person name="Abouelleil A."/>
            <person name="Allen A.W."/>
            <person name="Alvarado L."/>
            <person name="Arachchi H.M."/>
            <person name="Berlin A.M."/>
            <person name="Chapman S.B."/>
            <person name="Gainer-Dewar J."/>
            <person name="Goldberg J."/>
            <person name="Griggs A."/>
            <person name="Gujja S."/>
            <person name="Hansen M."/>
            <person name="Howarth C."/>
            <person name="Imamovic A."/>
            <person name="Ireland A."/>
            <person name="Larimer J."/>
            <person name="McCowan C."/>
            <person name="Murphy C."/>
            <person name="Pearson M."/>
            <person name="Poon T.W."/>
            <person name="Priest M."/>
            <person name="Roberts A."/>
            <person name="Saif S."/>
            <person name="Shea T."/>
            <person name="Sisk P."/>
            <person name="Sykes S."/>
            <person name="Wortman J."/>
            <person name="Nusbaum C."/>
            <person name="Birren B."/>
        </authorList>
    </citation>
    <scope>NUCLEOTIDE SEQUENCE [LARGE SCALE GENOMIC DNA]</scope>
    <source>
        <strain evidence="5">ATCC 38817</strain>
    </source>
</reference>
<keyword evidence="3" id="KW-0812">Transmembrane</keyword>
<dbReference type="Pfam" id="PF03016">
    <property type="entry name" value="Exostosin_GT47"/>
    <property type="match status" value="1"/>
</dbReference>
<dbReference type="GO" id="GO:0016757">
    <property type="term" value="F:glycosyltransferase activity"/>
    <property type="evidence" value="ECO:0007669"/>
    <property type="project" value="InterPro"/>
</dbReference>
<feature type="compositionally biased region" description="Polar residues" evidence="2">
    <location>
        <begin position="38"/>
        <end position="56"/>
    </location>
</feature>
<dbReference type="InterPro" id="IPR004263">
    <property type="entry name" value="Exostosin"/>
</dbReference>
<dbReference type="GeneID" id="20527698"/>
<dbReference type="OrthoDB" id="1924787at2759"/>
<name>A0A058Z944_FONAL</name>
<evidence type="ECO:0000259" key="4">
    <source>
        <dbReference type="Pfam" id="PF03016"/>
    </source>
</evidence>
<accession>A0A058Z944</accession>
<evidence type="ECO:0000256" key="1">
    <source>
        <dbReference type="ARBA" id="ARBA00010271"/>
    </source>
</evidence>
<dbReference type="PANTHER" id="PTHR11062">
    <property type="entry name" value="EXOSTOSIN HEPARAN SULFATE GLYCOSYLTRANSFERASE -RELATED"/>
    <property type="match status" value="1"/>
</dbReference>
<feature type="region of interest" description="Disordered" evidence="2">
    <location>
        <begin position="266"/>
        <end position="298"/>
    </location>
</feature>
<dbReference type="EMBL" id="KB932204">
    <property type="protein sequence ID" value="KCV70616.1"/>
    <property type="molecule type" value="Genomic_DNA"/>
</dbReference>
<dbReference type="Proteomes" id="UP000030693">
    <property type="component" value="Unassembled WGS sequence"/>
</dbReference>
<keyword evidence="6" id="KW-1185">Reference proteome</keyword>
<evidence type="ECO:0000256" key="3">
    <source>
        <dbReference type="SAM" id="Phobius"/>
    </source>
</evidence>
<feature type="domain" description="Exostosin GT47" evidence="4">
    <location>
        <begin position="446"/>
        <end position="812"/>
    </location>
</feature>
<dbReference type="AlphaFoldDB" id="A0A058Z944"/>
<keyword evidence="3" id="KW-1133">Transmembrane helix</keyword>
<feature type="region of interest" description="Disordered" evidence="2">
    <location>
        <begin position="339"/>
        <end position="358"/>
    </location>
</feature>
<dbReference type="RefSeq" id="XP_009495132.1">
    <property type="nucleotide sequence ID" value="XM_009496857.1"/>
</dbReference>
<dbReference type="InterPro" id="IPR040911">
    <property type="entry name" value="Exostosin_GT47"/>
</dbReference>
<evidence type="ECO:0000256" key="2">
    <source>
        <dbReference type="SAM" id="MobiDB-lite"/>
    </source>
</evidence>
<dbReference type="STRING" id="691883.A0A058Z944"/>
<protein>
    <recommendedName>
        <fullName evidence="4">Exostosin GT47 domain-containing protein</fullName>
    </recommendedName>
</protein>
<gene>
    <name evidence="5" type="ORF">H696_02973</name>
</gene>
<feature type="transmembrane region" description="Helical" evidence="3">
    <location>
        <begin position="101"/>
        <end position="122"/>
    </location>
</feature>
<keyword evidence="3" id="KW-0472">Membrane</keyword>
<evidence type="ECO:0000313" key="6">
    <source>
        <dbReference type="Proteomes" id="UP000030693"/>
    </source>
</evidence>
<feature type="compositionally biased region" description="Basic and acidic residues" evidence="2">
    <location>
        <begin position="853"/>
        <end position="865"/>
    </location>
</feature>
<feature type="region of interest" description="Disordered" evidence="2">
    <location>
        <begin position="844"/>
        <end position="865"/>
    </location>
</feature>
<comment type="similarity">
    <text evidence="1">Belongs to the glycosyltransferase 47 family.</text>
</comment>
<proteinExistence type="inferred from homology"/>
<feature type="region of interest" description="Disordered" evidence="2">
    <location>
        <begin position="30"/>
        <end position="76"/>
    </location>
</feature>
<sequence>MLRSGEPFIPRLSALDLSTSGVSRDCSVPASRECSMPGSPNVSAPGTPLYYSSGNGSKLRGGEGPSRRSRRSSPLGRLARRVGVTLPELGRYRSRRLRTGVLILLPLALVMASLVLTTVFVFSGEGTSDQRAGTWAGRLMLAAERLPSGMAGARHSADQPVDPLSRGIRSAPSRAEKLALLGQHLNGGPLLFMARSMSPAELALAEQILDAMIVPVQAPGKESRLPEDWTRGSFTPASCHSRDASAALHVLRSKFPDVPDYLTGGVRATTGSAGRPAHQAISAGPGQTHDQPSDAQHGALHEEDFQSLDDLPGGYLRGGIGNLAAGNVMSDLLGAVRAQRDEPEPSFEHARMHERPDAAAAAAAAATANAGAPTSVIGSLMSRLLAGGTGADASALRPAAADQAAEGAQRAIELATALARMCGPAYLSTPLQSRGGPAAGSNTPGPGFRIHVLNVPAHLGSDLLRRAVLTMHLARNHTGLVDLLKARPDPRPEDFAKLGIPGAQFFGQDHLHDSEWVTLPMLAWDEDQAQVQAGLALERGLRQHPLHTDDWRQASVFFVPHYSGALTWIHPSLLPDYVRVDNATDFDNTDRVYARALSDFLSQQPSVARTGGRDHFVYRFAMYRARLSPSALSSFVNPVSLEIETVEEMAAHNNRWTAAVRRVIVPFVEPSPRLQARIDTILAGKYDWEADAERRRTGPLVYFAGTYTGRSGPIRKKLFHAMRDFGPRALFDQFDNAGGGRHNRGKYEWLHERMESATFCPHLPGDSSSARRLTTAMLAGCIPVVLSDFAALPYESLIDWDQLVIRIPSRAVFDYQRHMNLTDKELFPETPAPTVAANATAAMAKSAGPGQEEETRQRQARDAADGDVHAELDRLLDSGLGAGAAATGADADKAAQATAQAAAHAYIPDPSLPKSWIHWLESIPQSKIREYQRNIARVAPRMIFPQMPFMTTAAAGNATSEDAHAAAARMTPVRRGDAVDSFVEVLALRHMAMSDYDSWYRWTTPAQPALANIGNGVWWDERTGEWEGEAVLARWNADRKPASIAAADASPKK</sequence>
<feature type="compositionally biased region" description="Basic and acidic residues" evidence="2">
    <location>
        <begin position="339"/>
        <end position="357"/>
    </location>
</feature>
<dbReference type="eggNOG" id="KOG1021">
    <property type="taxonomic scope" value="Eukaryota"/>
</dbReference>